<evidence type="ECO:0000313" key="4">
    <source>
        <dbReference type="Proteomes" id="UP000192578"/>
    </source>
</evidence>
<sequence>MWSHLLWTFLLLLFHDVDWITGAGSFDCPSRFGYFADRRECTKYYICNFGFGVQQECPNGLQFSTRLRNCDWTRNVNCTQYPGVAYREGEDSYPPWIPAEPTEAPTSPDIFLFPPVNSRFPQILAQAPQRTTTTSKPELQACPALPCSSDTCKGPNCRCGSSDIPGGLDPEETPQMVLLTFENAITEWSYSVYENLLRDDRLNPNGCRIKASFFVSHEWTDYSSVQTLYSKGHEVDVLGVTLQYDENRTSQSWERETVGMRKILHNFSNISAAEIVGVRAPYLTIGGEDQFKMMYMNDFFFDSSMPVFESEPPFFPFTLDCRINNYCMIDPCPNNSYPGIWELPLIMWTDLSGSRCNTVDSCTDASSAPEVFELLMSNFERHYSTNRAPFNVFITPAWFAKEVNARGFRKFLDTILEHKDVYFVTGMQAIEWMKAPTPTSQIKNFKPWQCADPPRTPPCDKPNICTPWFEKSKEIRSFKTCMPCPKNYPWLGNELGL</sequence>
<dbReference type="InterPro" id="IPR036508">
    <property type="entry name" value="Chitin-bd_dom_sf"/>
</dbReference>
<dbReference type="GO" id="GO:0005576">
    <property type="term" value="C:extracellular region"/>
    <property type="evidence" value="ECO:0007669"/>
    <property type="project" value="InterPro"/>
</dbReference>
<dbReference type="PANTHER" id="PTHR45985:SF12">
    <property type="entry name" value="CHITIN DEACETYLASE-LIKE 5, ISOFORM B"/>
    <property type="match status" value="1"/>
</dbReference>
<dbReference type="PANTHER" id="PTHR45985">
    <property type="match status" value="1"/>
</dbReference>
<dbReference type="InterPro" id="IPR011330">
    <property type="entry name" value="Glyco_hydro/deAcase_b/a-brl"/>
</dbReference>
<dbReference type="GO" id="GO:0005975">
    <property type="term" value="P:carbohydrate metabolic process"/>
    <property type="evidence" value="ECO:0007669"/>
    <property type="project" value="InterPro"/>
</dbReference>
<evidence type="ECO:0000259" key="2">
    <source>
        <dbReference type="PROSITE" id="PS50940"/>
    </source>
</evidence>
<evidence type="ECO:0000256" key="1">
    <source>
        <dbReference type="SAM" id="SignalP"/>
    </source>
</evidence>
<dbReference type="InterPro" id="IPR052740">
    <property type="entry name" value="CE4"/>
</dbReference>
<dbReference type="EMBL" id="MTYJ01000077">
    <property type="protein sequence ID" value="OQV16218.1"/>
    <property type="molecule type" value="Genomic_DNA"/>
</dbReference>
<dbReference type="Proteomes" id="UP000192578">
    <property type="component" value="Unassembled WGS sequence"/>
</dbReference>
<dbReference type="Pfam" id="PF01607">
    <property type="entry name" value="CBM_14"/>
    <property type="match status" value="1"/>
</dbReference>
<proteinExistence type="predicted"/>
<dbReference type="SMART" id="SM00494">
    <property type="entry name" value="ChtBD2"/>
    <property type="match status" value="1"/>
</dbReference>
<dbReference type="SUPFAM" id="SSF57625">
    <property type="entry name" value="Invertebrate chitin-binding proteins"/>
    <property type="match status" value="1"/>
</dbReference>
<feature type="signal peptide" evidence="1">
    <location>
        <begin position="1"/>
        <end position="19"/>
    </location>
</feature>
<gene>
    <name evidence="3" type="ORF">BV898_09702</name>
</gene>
<protein>
    <recommendedName>
        <fullName evidence="2">Chitin-binding type-2 domain-containing protein</fullName>
    </recommendedName>
</protein>
<dbReference type="OrthoDB" id="504708at2759"/>
<dbReference type="AlphaFoldDB" id="A0A1W0WLY5"/>
<feature type="chain" id="PRO_5012641896" description="Chitin-binding type-2 domain-containing protein" evidence="1">
    <location>
        <begin position="20"/>
        <end position="497"/>
    </location>
</feature>
<evidence type="ECO:0000313" key="3">
    <source>
        <dbReference type="EMBL" id="OQV16218.1"/>
    </source>
</evidence>
<accession>A0A1W0WLY5</accession>
<dbReference type="PROSITE" id="PS50940">
    <property type="entry name" value="CHIT_BIND_II"/>
    <property type="match status" value="1"/>
</dbReference>
<dbReference type="InterPro" id="IPR002557">
    <property type="entry name" value="Chitin-bd_dom"/>
</dbReference>
<dbReference type="SUPFAM" id="SSF88713">
    <property type="entry name" value="Glycoside hydrolase/deacetylase"/>
    <property type="match status" value="1"/>
</dbReference>
<feature type="domain" description="Chitin-binding type-2" evidence="2">
    <location>
        <begin position="25"/>
        <end position="80"/>
    </location>
</feature>
<name>A0A1W0WLY5_HYPEX</name>
<reference evidence="4" key="1">
    <citation type="submission" date="2017-01" db="EMBL/GenBank/DDBJ databases">
        <title>Comparative genomics of anhydrobiosis in the tardigrade Hypsibius dujardini.</title>
        <authorList>
            <person name="Yoshida Y."/>
            <person name="Koutsovoulos G."/>
            <person name="Laetsch D."/>
            <person name="Stevens L."/>
            <person name="Kumar S."/>
            <person name="Horikawa D."/>
            <person name="Ishino K."/>
            <person name="Komine S."/>
            <person name="Tomita M."/>
            <person name="Blaxter M."/>
            <person name="Arakawa K."/>
        </authorList>
    </citation>
    <scope>NUCLEOTIDE SEQUENCE [LARGE SCALE GENOMIC DNA]</scope>
    <source>
        <strain evidence="4">Z151</strain>
    </source>
</reference>
<keyword evidence="4" id="KW-1185">Reference proteome</keyword>
<dbReference type="GO" id="GO:0008061">
    <property type="term" value="F:chitin binding"/>
    <property type="evidence" value="ECO:0007669"/>
    <property type="project" value="InterPro"/>
</dbReference>
<dbReference type="Gene3D" id="2.170.140.10">
    <property type="entry name" value="Chitin binding domain"/>
    <property type="match status" value="1"/>
</dbReference>
<keyword evidence="1" id="KW-0732">Signal</keyword>
<comment type="caution">
    <text evidence="3">The sequence shown here is derived from an EMBL/GenBank/DDBJ whole genome shotgun (WGS) entry which is preliminary data.</text>
</comment>
<organism evidence="3 4">
    <name type="scientific">Hypsibius exemplaris</name>
    <name type="common">Freshwater tardigrade</name>
    <dbReference type="NCBI Taxonomy" id="2072580"/>
    <lineage>
        <taxon>Eukaryota</taxon>
        <taxon>Metazoa</taxon>
        <taxon>Ecdysozoa</taxon>
        <taxon>Tardigrada</taxon>
        <taxon>Eutardigrada</taxon>
        <taxon>Parachela</taxon>
        <taxon>Hypsibioidea</taxon>
        <taxon>Hypsibiidae</taxon>
        <taxon>Hypsibius</taxon>
    </lineage>
</organism>
<dbReference type="Gene3D" id="3.20.20.370">
    <property type="entry name" value="Glycoside hydrolase/deacetylase"/>
    <property type="match status" value="1"/>
</dbReference>